<keyword evidence="2" id="KW-0328">Glycosyltransferase</keyword>
<dbReference type="AlphaFoldDB" id="A0AA90PTA9"/>
<reference evidence="1" key="2">
    <citation type="submission" date="2023-07" db="EMBL/GenBank/DDBJ databases">
        <authorList>
            <person name="Aydin F."/>
            <person name="Tarhane S."/>
            <person name="Saticioglu I.B."/>
            <person name="Karakaya E."/>
            <person name="Abay S."/>
            <person name="Guran O."/>
            <person name="Bozkurt E."/>
            <person name="Uzum N."/>
            <person name="Olgun K."/>
            <person name="Jablonski D."/>
        </authorList>
    </citation>
    <scope>NUCLEOTIDE SEQUENCE</scope>
    <source>
        <strain evidence="1">Faydin-H75</strain>
    </source>
</reference>
<dbReference type="EC" id="2.4.-.-" evidence="2"/>
<dbReference type="RefSeq" id="WP_305517703.1">
    <property type="nucleotide sequence ID" value="NZ_JAUPEV010000016.1"/>
</dbReference>
<keyword evidence="2" id="KW-0808">Transferase</keyword>
<dbReference type="EMBL" id="JAUYZK010000018">
    <property type="protein sequence ID" value="MDP2539817.1"/>
    <property type="molecule type" value="Genomic_DNA"/>
</dbReference>
<proteinExistence type="predicted"/>
<dbReference type="SUPFAM" id="SSF53448">
    <property type="entry name" value="Nucleotide-diphospho-sugar transferases"/>
    <property type="match status" value="1"/>
</dbReference>
<evidence type="ECO:0000313" key="4">
    <source>
        <dbReference type="Proteomes" id="UP001240777"/>
    </source>
</evidence>
<evidence type="ECO:0000313" key="3">
    <source>
        <dbReference type="Proteomes" id="UP001177258"/>
    </source>
</evidence>
<dbReference type="Proteomes" id="UP001177258">
    <property type="component" value="Unassembled WGS sequence"/>
</dbReference>
<evidence type="ECO:0000313" key="2">
    <source>
        <dbReference type="EMBL" id="MDP2539817.1"/>
    </source>
</evidence>
<dbReference type="InterPro" id="IPR029044">
    <property type="entry name" value="Nucleotide-diphossugar_trans"/>
</dbReference>
<dbReference type="Proteomes" id="UP001240777">
    <property type="component" value="Unassembled WGS sequence"/>
</dbReference>
<sequence>MKSLAPVLVMVYDRLDSLQNAIESLKTNELAKYTDLYVVSDAAYKDEHEEIILKIREYIKTIKGFQKVKGICWEKNKGSFDSGKDAIEYIFSRYDRIISIEDDILVSNKFLEYMNNALEYYKDDKRIFSITSHIHHKKNLIPRNYPYEIFPIKMFNPWGTAIWKDRYESIDWSLGGIEEFLKNKQKIAEFNKISPHLFPLLQHMLMHNKKYTDVMICYDMFKNGKYTLYPIKPLSVNRGHDGRGEHCGKDKNWQNQKLEFDFSPKMVENIPYSPIIAKNISRAFFSYRSDLINPILKKLKIYTLLKTIYKFLFESKKG</sequence>
<dbReference type="Gene3D" id="3.90.550.10">
    <property type="entry name" value="Spore Coat Polysaccharide Biosynthesis Protein SpsA, Chain A"/>
    <property type="match status" value="1"/>
</dbReference>
<comment type="caution">
    <text evidence="2">The sequence shown here is derived from an EMBL/GenBank/DDBJ whole genome shotgun (WGS) entry which is preliminary data.</text>
</comment>
<name>A0AA90PTA9_9HELI</name>
<reference evidence="2 4" key="1">
    <citation type="submission" date="2023-07" db="EMBL/GenBank/DDBJ databases">
        <title>Unpublished Manusciprt.</title>
        <authorList>
            <person name="Aydin F."/>
            <person name="Tarhane S."/>
            <person name="Saticioglu I.B."/>
            <person name="Karakaya E."/>
            <person name="Abay S."/>
            <person name="Guran O."/>
            <person name="Bozkurt E."/>
            <person name="Uzum N."/>
            <person name="Olgun K."/>
            <person name="Jablonski D."/>
        </authorList>
    </citation>
    <scope>NUCLEOTIDE SEQUENCE</scope>
    <source>
        <strain evidence="4">faydin-H75</strain>
        <strain evidence="2">Faydin-H76</strain>
    </source>
</reference>
<organism evidence="2 3">
    <name type="scientific">Helicobacter cappadocius</name>
    <dbReference type="NCBI Taxonomy" id="3063998"/>
    <lineage>
        <taxon>Bacteria</taxon>
        <taxon>Pseudomonadati</taxon>
        <taxon>Campylobacterota</taxon>
        <taxon>Epsilonproteobacteria</taxon>
        <taxon>Campylobacterales</taxon>
        <taxon>Helicobacteraceae</taxon>
        <taxon>Helicobacter</taxon>
    </lineage>
</organism>
<protein>
    <submittedName>
        <fullName evidence="2">Glycosyltransferase</fullName>
        <ecNumber evidence="2">2.4.-.-</ecNumber>
    </submittedName>
</protein>
<dbReference type="GO" id="GO:0016757">
    <property type="term" value="F:glycosyltransferase activity"/>
    <property type="evidence" value="ECO:0007669"/>
    <property type="project" value="UniProtKB-KW"/>
</dbReference>
<gene>
    <name evidence="1" type="ORF">Q5I04_08110</name>
    <name evidence="2" type="ORF">Q5I06_08530</name>
</gene>
<reference evidence="1 3" key="3">
    <citation type="journal article" date="2024" name="Syst. Appl. Microbiol.">
        <title>Helicobacter cappadocius sp. nov., from lizards: The first psychrotrophic Helicobacter species.</title>
        <authorList>
            <person name="Aydin F."/>
            <person name="Tarhane S."/>
            <person name="Karakaya E."/>
            <person name="Abay S."/>
            <person name="Kayman T."/>
            <person name="Guran O."/>
            <person name="Bozkurt E."/>
            <person name="Uzum N."/>
            <person name="Avci A."/>
            <person name="Olgun K."/>
            <person name="Jablonski D."/>
            <person name="Guran C."/>
            <person name="Burcin Saticioglu I."/>
        </authorList>
    </citation>
    <scope>NUCLEOTIDE SEQUENCE [LARGE SCALE GENOMIC DNA]</scope>
    <source>
        <strain evidence="1">Faydin-H75</strain>
        <strain evidence="3">faydin-H76</strain>
    </source>
</reference>
<keyword evidence="4" id="KW-1185">Reference proteome</keyword>
<evidence type="ECO:0000313" key="1">
    <source>
        <dbReference type="EMBL" id="MDO7253865.1"/>
    </source>
</evidence>
<accession>A0AA90PTA9</accession>
<dbReference type="EMBL" id="JAUPEV010000016">
    <property type="protein sequence ID" value="MDO7253865.1"/>
    <property type="molecule type" value="Genomic_DNA"/>
</dbReference>